<evidence type="ECO:0000259" key="9">
    <source>
        <dbReference type="PROSITE" id="PS50109"/>
    </source>
</evidence>
<keyword evidence="4 10" id="KW-0808">Transferase</keyword>
<dbReference type="PANTHER" id="PTHR43065:SF10">
    <property type="entry name" value="PEROXIDE STRESS-ACTIVATED HISTIDINE KINASE MAK3"/>
    <property type="match status" value="1"/>
</dbReference>
<comment type="caution">
    <text evidence="10">The sequence shown here is derived from an EMBL/GenBank/DDBJ whole genome shotgun (WGS) entry which is preliminary data.</text>
</comment>
<evidence type="ECO:0000256" key="2">
    <source>
        <dbReference type="ARBA" id="ARBA00012438"/>
    </source>
</evidence>
<dbReference type="Pfam" id="PF00512">
    <property type="entry name" value="HisKA"/>
    <property type="match status" value="1"/>
</dbReference>
<protein>
    <recommendedName>
        <fullName evidence="2">histidine kinase</fullName>
        <ecNumber evidence="2">2.7.13.3</ecNumber>
    </recommendedName>
</protein>
<dbReference type="PROSITE" id="PS50109">
    <property type="entry name" value="HIS_KIN"/>
    <property type="match status" value="1"/>
</dbReference>
<dbReference type="PRINTS" id="PR00344">
    <property type="entry name" value="BCTRLSENSOR"/>
</dbReference>
<keyword evidence="3" id="KW-0597">Phosphoprotein</keyword>
<evidence type="ECO:0000256" key="8">
    <source>
        <dbReference type="ARBA" id="ARBA00023012"/>
    </source>
</evidence>
<dbReference type="SUPFAM" id="SSF55874">
    <property type="entry name" value="ATPase domain of HSP90 chaperone/DNA topoisomerase II/histidine kinase"/>
    <property type="match status" value="1"/>
</dbReference>
<evidence type="ECO:0000256" key="3">
    <source>
        <dbReference type="ARBA" id="ARBA00022553"/>
    </source>
</evidence>
<dbReference type="AlphaFoldDB" id="A0A2S9YRC8"/>
<gene>
    <name evidence="10" type="primary">zraS_3</name>
    <name evidence="10" type="ORF">ENSA7_26440</name>
</gene>
<accession>A0A2S9YRC8</accession>
<evidence type="ECO:0000313" key="11">
    <source>
        <dbReference type="Proteomes" id="UP000238823"/>
    </source>
</evidence>
<evidence type="ECO:0000256" key="6">
    <source>
        <dbReference type="ARBA" id="ARBA00022777"/>
    </source>
</evidence>
<dbReference type="Pfam" id="PF02518">
    <property type="entry name" value="HATPase_c"/>
    <property type="match status" value="1"/>
</dbReference>
<dbReference type="Gene3D" id="3.30.565.10">
    <property type="entry name" value="Histidine kinase-like ATPase, C-terminal domain"/>
    <property type="match status" value="1"/>
</dbReference>
<keyword evidence="5" id="KW-0547">Nucleotide-binding</keyword>
<comment type="catalytic activity">
    <reaction evidence="1">
        <text>ATP + protein L-histidine = ADP + protein N-phospho-L-histidine.</text>
        <dbReference type="EC" id="2.7.13.3"/>
    </reaction>
</comment>
<feature type="domain" description="Histidine kinase" evidence="9">
    <location>
        <begin position="29"/>
        <end position="242"/>
    </location>
</feature>
<evidence type="ECO:0000256" key="4">
    <source>
        <dbReference type="ARBA" id="ARBA00022679"/>
    </source>
</evidence>
<dbReference type="GO" id="GO:0000155">
    <property type="term" value="F:phosphorelay sensor kinase activity"/>
    <property type="evidence" value="ECO:0007669"/>
    <property type="project" value="InterPro"/>
</dbReference>
<reference evidence="10 11" key="1">
    <citation type="submission" date="2018-03" db="EMBL/GenBank/DDBJ databases">
        <title>Draft Genome Sequences of the Obligatory Marine Myxobacteria Enhygromyxa salina SWB007.</title>
        <authorList>
            <person name="Poehlein A."/>
            <person name="Moghaddam J.A."/>
            <person name="Harms H."/>
            <person name="Alanjari M."/>
            <person name="Koenig G.M."/>
            <person name="Daniel R."/>
            <person name="Schaeberle T.F."/>
        </authorList>
    </citation>
    <scope>NUCLEOTIDE SEQUENCE [LARGE SCALE GENOMIC DNA]</scope>
    <source>
        <strain evidence="10 11">SWB007</strain>
    </source>
</reference>
<dbReference type="CDD" id="cd00082">
    <property type="entry name" value="HisKA"/>
    <property type="match status" value="1"/>
</dbReference>
<evidence type="ECO:0000256" key="7">
    <source>
        <dbReference type="ARBA" id="ARBA00022840"/>
    </source>
</evidence>
<dbReference type="InterPro" id="IPR004358">
    <property type="entry name" value="Sig_transdc_His_kin-like_C"/>
</dbReference>
<dbReference type="SMART" id="SM00387">
    <property type="entry name" value="HATPase_c"/>
    <property type="match status" value="1"/>
</dbReference>
<evidence type="ECO:0000313" key="10">
    <source>
        <dbReference type="EMBL" id="PRQ07654.1"/>
    </source>
</evidence>
<proteinExistence type="predicted"/>
<dbReference type="Gene3D" id="1.10.287.130">
    <property type="match status" value="1"/>
</dbReference>
<dbReference type="InterPro" id="IPR003594">
    <property type="entry name" value="HATPase_dom"/>
</dbReference>
<dbReference type="Proteomes" id="UP000238823">
    <property type="component" value="Unassembled WGS sequence"/>
</dbReference>
<dbReference type="SUPFAM" id="SSF47384">
    <property type="entry name" value="Homodimeric domain of signal transducing histidine kinase"/>
    <property type="match status" value="1"/>
</dbReference>
<dbReference type="InterPro" id="IPR036097">
    <property type="entry name" value="HisK_dim/P_sf"/>
</dbReference>
<name>A0A2S9YRC8_9BACT</name>
<dbReference type="InterPro" id="IPR005467">
    <property type="entry name" value="His_kinase_dom"/>
</dbReference>
<evidence type="ECO:0000256" key="1">
    <source>
        <dbReference type="ARBA" id="ARBA00000085"/>
    </source>
</evidence>
<dbReference type="GO" id="GO:0005524">
    <property type="term" value="F:ATP binding"/>
    <property type="evidence" value="ECO:0007669"/>
    <property type="project" value="UniProtKB-KW"/>
</dbReference>
<evidence type="ECO:0000256" key="5">
    <source>
        <dbReference type="ARBA" id="ARBA00022741"/>
    </source>
</evidence>
<dbReference type="EC" id="2.7.13.3" evidence="2"/>
<organism evidence="10 11">
    <name type="scientific">Enhygromyxa salina</name>
    <dbReference type="NCBI Taxonomy" id="215803"/>
    <lineage>
        <taxon>Bacteria</taxon>
        <taxon>Pseudomonadati</taxon>
        <taxon>Myxococcota</taxon>
        <taxon>Polyangia</taxon>
        <taxon>Nannocystales</taxon>
        <taxon>Nannocystaceae</taxon>
        <taxon>Enhygromyxa</taxon>
    </lineage>
</organism>
<dbReference type="PANTHER" id="PTHR43065">
    <property type="entry name" value="SENSOR HISTIDINE KINASE"/>
    <property type="match status" value="1"/>
</dbReference>
<dbReference type="InterPro" id="IPR036890">
    <property type="entry name" value="HATPase_C_sf"/>
</dbReference>
<keyword evidence="6" id="KW-0418">Kinase</keyword>
<dbReference type="InterPro" id="IPR003661">
    <property type="entry name" value="HisK_dim/P_dom"/>
</dbReference>
<dbReference type="EMBL" id="PVNL01000051">
    <property type="protein sequence ID" value="PRQ07654.1"/>
    <property type="molecule type" value="Genomic_DNA"/>
</dbReference>
<keyword evidence="7" id="KW-0067">ATP-binding</keyword>
<keyword evidence="8" id="KW-0902">Two-component regulatory system</keyword>
<sequence>MWGGGGGEVSDQVVAVAKQLASLGQLAAEVGHEISRPLQVIAFAVDDLRDALFNEDREVAERCIEGIEVQIQRTAGIVGRMLAFDRAADRTLQRADLNDVVEQALAGLHDSLAAHGIQLQVALGEGLPPITCCRPELVQAVINLVLNAREAVLEREGAEITVRTVAQQGQVWVDIADNGRGIAPEHLARIFDPFFTTKPDRHATGLGLSITRGITRRHGGNLEVSSTIGKGARLRLGLPSTSGTEAVDLDDSNASSALTH</sequence>